<evidence type="ECO:0000313" key="5">
    <source>
        <dbReference type="Proteomes" id="UP000198844"/>
    </source>
</evidence>
<gene>
    <name evidence="4" type="ORF">SAMN05192563_101330</name>
</gene>
<dbReference type="InterPro" id="IPR050832">
    <property type="entry name" value="Bact_Acetyltransf"/>
</dbReference>
<dbReference type="Proteomes" id="UP000198844">
    <property type="component" value="Unassembled WGS sequence"/>
</dbReference>
<reference evidence="4 5" key="1">
    <citation type="submission" date="2016-10" db="EMBL/GenBank/DDBJ databases">
        <authorList>
            <person name="de Groot N.N."/>
        </authorList>
    </citation>
    <scope>NUCLEOTIDE SEQUENCE [LARGE SCALE GENOMIC DNA]</scope>
    <source>
        <strain evidence="4 5">LMG 27731</strain>
    </source>
</reference>
<feature type="domain" description="N-acetyltransferase" evidence="3">
    <location>
        <begin position="18"/>
        <end position="179"/>
    </location>
</feature>
<accession>A0A1I7E1F8</accession>
<dbReference type="InterPro" id="IPR000182">
    <property type="entry name" value="GNAT_dom"/>
</dbReference>
<keyword evidence="1 4" id="KW-0808">Transferase</keyword>
<evidence type="ECO:0000313" key="4">
    <source>
        <dbReference type="EMBL" id="SFU17757.1"/>
    </source>
</evidence>
<dbReference type="CDD" id="cd04301">
    <property type="entry name" value="NAT_SF"/>
    <property type="match status" value="1"/>
</dbReference>
<evidence type="ECO:0000256" key="1">
    <source>
        <dbReference type="ARBA" id="ARBA00022679"/>
    </source>
</evidence>
<dbReference type="Pfam" id="PF00583">
    <property type="entry name" value="Acetyltransf_1"/>
    <property type="match status" value="1"/>
</dbReference>
<organism evidence="4 5">
    <name type="scientific">Paraburkholderia aspalathi</name>
    <dbReference type="NCBI Taxonomy" id="1324617"/>
    <lineage>
        <taxon>Bacteria</taxon>
        <taxon>Pseudomonadati</taxon>
        <taxon>Pseudomonadota</taxon>
        <taxon>Betaproteobacteria</taxon>
        <taxon>Burkholderiales</taxon>
        <taxon>Burkholderiaceae</taxon>
        <taxon>Paraburkholderia</taxon>
    </lineage>
</organism>
<dbReference type="PANTHER" id="PTHR43877">
    <property type="entry name" value="AMINOALKYLPHOSPHONATE N-ACETYLTRANSFERASE-RELATED-RELATED"/>
    <property type="match status" value="1"/>
</dbReference>
<dbReference type="SUPFAM" id="SSF55729">
    <property type="entry name" value="Acyl-CoA N-acyltransferases (Nat)"/>
    <property type="match status" value="1"/>
</dbReference>
<proteinExistence type="predicted"/>
<evidence type="ECO:0000259" key="3">
    <source>
        <dbReference type="PROSITE" id="PS51186"/>
    </source>
</evidence>
<dbReference type="AlphaFoldDB" id="A0A1I7E1F8"/>
<dbReference type="RefSeq" id="WP_093636703.1">
    <property type="nucleotide sequence ID" value="NZ_FPBH01000013.1"/>
</dbReference>
<dbReference type="PROSITE" id="PS51186">
    <property type="entry name" value="GNAT"/>
    <property type="match status" value="1"/>
</dbReference>
<sequence>MLSGMEPILFEVDGYRAIELVDDDIPIIQTFLENNPEYFLSAEGCLPTDSQAKEEFESELPEEWAFTSKHAIGFVDASEEVTGFATIVSDLFTGGVWHIGLLIVSTDKHGQGVARDLYEGLEHWLKASGAKWLRLGVIAGNTRAERFWERNGYLETRRRYGVVMRDAIQTVRVMVKPLGEAGLGEYLNLVSRDHPDAS</sequence>
<keyword evidence="2" id="KW-0012">Acyltransferase</keyword>
<name>A0A1I7E1F8_9BURK</name>
<dbReference type="InterPro" id="IPR016181">
    <property type="entry name" value="Acyl_CoA_acyltransferase"/>
</dbReference>
<dbReference type="PANTHER" id="PTHR43877:SF2">
    <property type="entry name" value="AMINOALKYLPHOSPHONATE N-ACETYLTRANSFERASE-RELATED"/>
    <property type="match status" value="1"/>
</dbReference>
<protein>
    <submittedName>
        <fullName evidence="4">Acetyltransferase (GNAT) domain-containing protein</fullName>
    </submittedName>
</protein>
<dbReference type="Gene3D" id="3.40.630.30">
    <property type="match status" value="1"/>
</dbReference>
<evidence type="ECO:0000256" key="2">
    <source>
        <dbReference type="ARBA" id="ARBA00023315"/>
    </source>
</evidence>
<dbReference type="GO" id="GO:0016747">
    <property type="term" value="F:acyltransferase activity, transferring groups other than amino-acyl groups"/>
    <property type="evidence" value="ECO:0007669"/>
    <property type="project" value="InterPro"/>
</dbReference>
<dbReference type="EMBL" id="FPBH01000013">
    <property type="protein sequence ID" value="SFU17757.1"/>
    <property type="molecule type" value="Genomic_DNA"/>
</dbReference>
<dbReference type="OrthoDB" id="6692778at2"/>